<sequence>RHEKYEDQGVMYEDWENTMAPIYEDLQIYRQEEASKNNVDTTKEVPVLKVSGII</sequence>
<dbReference type="EMBL" id="KV945311">
    <property type="protein sequence ID" value="PIO26065.1"/>
    <property type="molecule type" value="Genomic_DNA"/>
</dbReference>
<dbReference type="AlphaFoldDB" id="A0A2G9RE70"/>
<name>A0A2G9RE70_AQUCT</name>
<feature type="non-terminal residue" evidence="1">
    <location>
        <position position="1"/>
    </location>
</feature>
<organism evidence="1 2">
    <name type="scientific">Aquarana catesbeiana</name>
    <name type="common">American bullfrog</name>
    <name type="synonym">Rana catesbeiana</name>
    <dbReference type="NCBI Taxonomy" id="8400"/>
    <lineage>
        <taxon>Eukaryota</taxon>
        <taxon>Metazoa</taxon>
        <taxon>Chordata</taxon>
        <taxon>Craniata</taxon>
        <taxon>Vertebrata</taxon>
        <taxon>Euteleostomi</taxon>
        <taxon>Amphibia</taxon>
        <taxon>Batrachia</taxon>
        <taxon>Anura</taxon>
        <taxon>Neobatrachia</taxon>
        <taxon>Ranoidea</taxon>
        <taxon>Ranidae</taxon>
        <taxon>Aquarana</taxon>
    </lineage>
</organism>
<proteinExistence type="predicted"/>
<reference evidence="2" key="1">
    <citation type="journal article" date="2017" name="Nat. Commun.">
        <title>The North American bullfrog draft genome provides insight into hormonal regulation of long noncoding RNA.</title>
        <authorList>
            <person name="Hammond S.A."/>
            <person name="Warren R.L."/>
            <person name="Vandervalk B.P."/>
            <person name="Kucuk E."/>
            <person name="Khan H."/>
            <person name="Gibb E.A."/>
            <person name="Pandoh P."/>
            <person name="Kirk H."/>
            <person name="Zhao Y."/>
            <person name="Jones M."/>
            <person name="Mungall A.J."/>
            <person name="Coope R."/>
            <person name="Pleasance S."/>
            <person name="Moore R.A."/>
            <person name="Holt R.A."/>
            <person name="Round J.M."/>
            <person name="Ohora S."/>
            <person name="Walle B.V."/>
            <person name="Veldhoen N."/>
            <person name="Helbing C.C."/>
            <person name="Birol I."/>
        </authorList>
    </citation>
    <scope>NUCLEOTIDE SEQUENCE [LARGE SCALE GENOMIC DNA]</scope>
</reference>
<dbReference type="OrthoDB" id="1724672at2759"/>
<evidence type="ECO:0000313" key="2">
    <source>
        <dbReference type="Proteomes" id="UP000228934"/>
    </source>
</evidence>
<dbReference type="Proteomes" id="UP000228934">
    <property type="component" value="Unassembled WGS sequence"/>
</dbReference>
<accession>A0A2G9RE70</accession>
<keyword evidence="2" id="KW-1185">Reference proteome</keyword>
<evidence type="ECO:0000313" key="1">
    <source>
        <dbReference type="EMBL" id="PIO26065.1"/>
    </source>
</evidence>
<protein>
    <submittedName>
        <fullName evidence="1">Uncharacterized protein</fullName>
    </submittedName>
</protein>
<gene>
    <name evidence="1" type="ORF">AB205_0219090</name>
</gene>